<name>A0AAN9IBW6_CROPI</name>
<keyword evidence="3" id="KW-1185">Reference proteome</keyword>
<dbReference type="Proteomes" id="UP001372338">
    <property type="component" value="Unassembled WGS sequence"/>
</dbReference>
<dbReference type="InterPro" id="IPR036691">
    <property type="entry name" value="Endo/exonu/phosph_ase_sf"/>
</dbReference>
<evidence type="ECO:0000256" key="1">
    <source>
        <dbReference type="SAM" id="MobiDB-lite"/>
    </source>
</evidence>
<organism evidence="2 3">
    <name type="scientific">Crotalaria pallida</name>
    <name type="common">Smooth rattlebox</name>
    <name type="synonym">Crotalaria striata</name>
    <dbReference type="NCBI Taxonomy" id="3830"/>
    <lineage>
        <taxon>Eukaryota</taxon>
        <taxon>Viridiplantae</taxon>
        <taxon>Streptophyta</taxon>
        <taxon>Embryophyta</taxon>
        <taxon>Tracheophyta</taxon>
        <taxon>Spermatophyta</taxon>
        <taxon>Magnoliopsida</taxon>
        <taxon>eudicotyledons</taxon>
        <taxon>Gunneridae</taxon>
        <taxon>Pentapetalae</taxon>
        <taxon>rosids</taxon>
        <taxon>fabids</taxon>
        <taxon>Fabales</taxon>
        <taxon>Fabaceae</taxon>
        <taxon>Papilionoideae</taxon>
        <taxon>50 kb inversion clade</taxon>
        <taxon>genistoids sensu lato</taxon>
        <taxon>core genistoids</taxon>
        <taxon>Crotalarieae</taxon>
        <taxon>Crotalaria</taxon>
    </lineage>
</organism>
<dbReference type="EMBL" id="JAYWIO010000003">
    <property type="protein sequence ID" value="KAK7275183.1"/>
    <property type="molecule type" value="Genomic_DNA"/>
</dbReference>
<dbReference type="AlphaFoldDB" id="A0AAN9IBW6"/>
<evidence type="ECO:0000313" key="3">
    <source>
        <dbReference type="Proteomes" id="UP001372338"/>
    </source>
</evidence>
<reference evidence="2 3" key="1">
    <citation type="submission" date="2024-01" db="EMBL/GenBank/DDBJ databases">
        <title>The genomes of 5 underutilized Papilionoideae crops provide insights into root nodulation and disease resistanc.</title>
        <authorList>
            <person name="Yuan L."/>
        </authorList>
    </citation>
    <scope>NUCLEOTIDE SEQUENCE [LARGE SCALE GENOMIC DNA]</scope>
    <source>
        <strain evidence="2">ZHUSHIDOU_FW_LH</strain>
        <tissue evidence="2">Leaf</tissue>
    </source>
</reference>
<comment type="caution">
    <text evidence="2">The sequence shown here is derived from an EMBL/GenBank/DDBJ whole genome shotgun (WGS) entry which is preliminary data.</text>
</comment>
<proteinExistence type="predicted"/>
<gene>
    <name evidence="2" type="ORF">RIF29_16292</name>
</gene>
<accession>A0AAN9IBW6</accession>
<evidence type="ECO:0000313" key="2">
    <source>
        <dbReference type="EMBL" id="KAK7275183.1"/>
    </source>
</evidence>
<dbReference type="SUPFAM" id="SSF56219">
    <property type="entry name" value="DNase I-like"/>
    <property type="match status" value="1"/>
</dbReference>
<feature type="region of interest" description="Disordered" evidence="1">
    <location>
        <begin position="156"/>
        <end position="177"/>
    </location>
</feature>
<sequence>MSGSKSEGVLFQGRKTDMQKVFPKLQAPDAASSRASPIEAEVDAAKGVTGKPGVSMHDVLNSLNNCQLSVEVLGKNKKEVEEVSSKRNATVLEENMFDESNKGSPCKKKKETQGISCELFLPNCEPQNQPSTFAYKGPMEFSAGQTIQKEKKRWKRMARAHGSASNSGAEKQQGAEGNMVASGSGVKQIASQVHLTCIYGHPESQNKPKTLTLIESLLMQNMAWMMIGDFNMYVSPDDKRGGASVKVEEVDRFRDCLDRCGLEDLSIMV</sequence>
<protein>
    <submittedName>
        <fullName evidence="2">Uncharacterized protein</fullName>
    </submittedName>
</protein>